<keyword evidence="2" id="KW-1185">Reference proteome</keyword>
<protein>
    <submittedName>
        <fullName evidence="1">Uncharacterized protein</fullName>
    </submittedName>
</protein>
<gene>
    <name evidence="1" type="ORF">HPB49_012560</name>
</gene>
<sequence>MDKADATGQLSVAMLNVQSLNAHHLDVTGDNVLIRAHLLILCETWTARTVDIPGYRCVAHEKRGAQRAAGVAIYIQEMGHIALCTTRADLIFDNSMDPSARRPLRGPHHTGEPIELAQEPFPLEIEPQNLERMVSVLNVTKGFGSTRSLSNVSLDVYKGQITVLLGHNGAGKTTLMNVIAGMLLPDSGKVVIDGVDMTQFPERARQIVSFCQQESVFFPDLTVWEHLVFYATVVILDEPSSSLDPESRRELWDVLLAMRRRQTTVLLSTHDMHEADVLADRVVLLCRGSLCCAGSPVFLKKRFQ</sequence>
<evidence type="ECO:0000313" key="2">
    <source>
        <dbReference type="Proteomes" id="UP000821865"/>
    </source>
</evidence>
<comment type="caution">
    <text evidence="1">The sequence shown here is derived from an EMBL/GenBank/DDBJ whole genome shotgun (WGS) entry which is preliminary data.</text>
</comment>
<name>A0ACB8DD22_DERSI</name>
<reference evidence="1" key="1">
    <citation type="submission" date="2020-05" db="EMBL/GenBank/DDBJ databases">
        <title>Large-scale comparative analyses of tick genomes elucidate their genetic diversity and vector capacities.</title>
        <authorList>
            <person name="Jia N."/>
            <person name="Wang J."/>
            <person name="Shi W."/>
            <person name="Du L."/>
            <person name="Sun Y."/>
            <person name="Zhan W."/>
            <person name="Jiang J."/>
            <person name="Wang Q."/>
            <person name="Zhang B."/>
            <person name="Ji P."/>
            <person name="Sakyi L.B."/>
            <person name="Cui X."/>
            <person name="Yuan T."/>
            <person name="Jiang B."/>
            <person name="Yang W."/>
            <person name="Lam T.T.-Y."/>
            <person name="Chang Q."/>
            <person name="Ding S."/>
            <person name="Wang X."/>
            <person name="Zhu J."/>
            <person name="Ruan X."/>
            <person name="Zhao L."/>
            <person name="Wei J."/>
            <person name="Que T."/>
            <person name="Du C."/>
            <person name="Cheng J."/>
            <person name="Dai P."/>
            <person name="Han X."/>
            <person name="Huang E."/>
            <person name="Gao Y."/>
            <person name="Liu J."/>
            <person name="Shao H."/>
            <person name="Ye R."/>
            <person name="Li L."/>
            <person name="Wei W."/>
            <person name="Wang X."/>
            <person name="Wang C."/>
            <person name="Yang T."/>
            <person name="Huo Q."/>
            <person name="Li W."/>
            <person name="Guo W."/>
            <person name="Chen H."/>
            <person name="Zhou L."/>
            <person name="Ni X."/>
            <person name="Tian J."/>
            <person name="Zhou Y."/>
            <person name="Sheng Y."/>
            <person name="Liu T."/>
            <person name="Pan Y."/>
            <person name="Xia L."/>
            <person name="Li J."/>
            <person name="Zhao F."/>
            <person name="Cao W."/>
        </authorList>
    </citation>
    <scope>NUCLEOTIDE SEQUENCE</scope>
    <source>
        <strain evidence="1">Dsil-2018</strain>
    </source>
</reference>
<dbReference type="Proteomes" id="UP000821865">
    <property type="component" value="Chromosome 2"/>
</dbReference>
<evidence type="ECO:0000313" key="1">
    <source>
        <dbReference type="EMBL" id="KAH7965997.1"/>
    </source>
</evidence>
<proteinExistence type="predicted"/>
<dbReference type="EMBL" id="CM023471">
    <property type="protein sequence ID" value="KAH7965997.1"/>
    <property type="molecule type" value="Genomic_DNA"/>
</dbReference>
<accession>A0ACB8DD22</accession>
<organism evidence="1 2">
    <name type="scientific">Dermacentor silvarum</name>
    <name type="common">Tick</name>
    <dbReference type="NCBI Taxonomy" id="543639"/>
    <lineage>
        <taxon>Eukaryota</taxon>
        <taxon>Metazoa</taxon>
        <taxon>Ecdysozoa</taxon>
        <taxon>Arthropoda</taxon>
        <taxon>Chelicerata</taxon>
        <taxon>Arachnida</taxon>
        <taxon>Acari</taxon>
        <taxon>Parasitiformes</taxon>
        <taxon>Ixodida</taxon>
        <taxon>Ixodoidea</taxon>
        <taxon>Ixodidae</taxon>
        <taxon>Rhipicephalinae</taxon>
        <taxon>Dermacentor</taxon>
    </lineage>
</organism>